<dbReference type="EMBL" id="CP002083">
    <property type="protein sequence ID" value="ADJ23159.1"/>
    <property type="molecule type" value="Genomic_DNA"/>
</dbReference>
<gene>
    <name evidence="3" type="ordered locus">Hden_1347</name>
</gene>
<keyword evidence="4" id="KW-1185">Reference proteome</keyword>
<dbReference type="InterPro" id="IPR004629">
    <property type="entry name" value="WecG_TagA_CpsF"/>
</dbReference>
<proteinExistence type="predicted"/>
<evidence type="ECO:0000313" key="3">
    <source>
        <dbReference type="EMBL" id="ADJ23159.1"/>
    </source>
</evidence>
<evidence type="ECO:0000256" key="1">
    <source>
        <dbReference type="ARBA" id="ARBA00022676"/>
    </source>
</evidence>
<dbReference type="PANTHER" id="PTHR34136:SF1">
    <property type="entry name" value="UDP-N-ACETYL-D-MANNOSAMINURONIC ACID TRANSFERASE"/>
    <property type="match status" value="1"/>
</dbReference>
<protein>
    <submittedName>
        <fullName evidence="3">Glycosyl transferase, WecB/TagA/CpsF family</fullName>
    </submittedName>
</protein>
<reference evidence="4" key="1">
    <citation type="journal article" date="2011" name="J. Bacteriol.">
        <title>Genome sequences of eight morphologically diverse alphaproteobacteria.</title>
        <authorList>
            <consortium name="US DOE Joint Genome Institute"/>
            <person name="Brown P.J."/>
            <person name="Kysela D.T."/>
            <person name="Buechlein A."/>
            <person name="Hemmerich C."/>
            <person name="Brun Y.V."/>
        </authorList>
    </citation>
    <scope>NUCLEOTIDE SEQUENCE [LARGE SCALE GENOMIC DNA]</scope>
    <source>
        <strain evidence="4">ATCC 51888 / DSM 1869 / NCIB 11706 / TK 0415</strain>
    </source>
</reference>
<dbReference type="Proteomes" id="UP000002033">
    <property type="component" value="Chromosome"/>
</dbReference>
<dbReference type="STRING" id="582899.Hden_1347"/>
<dbReference type="GO" id="GO:0016758">
    <property type="term" value="F:hexosyltransferase activity"/>
    <property type="evidence" value="ECO:0007669"/>
    <property type="project" value="TreeGrafter"/>
</dbReference>
<dbReference type="NCBIfam" id="TIGR00696">
    <property type="entry name" value="wecG_tagA_cpsF"/>
    <property type="match status" value="1"/>
</dbReference>
<evidence type="ECO:0000256" key="2">
    <source>
        <dbReference type="ARBA" id="ARBA00022679"/>
    </source>
</evidence>
<keyword evidence="2 3" id="KW-0808">Transferase</keyword>
<dbReference type="KEGG" id="hdn:Hden_1347"/>
<dbReference type="PANTHER" id="PTHR34136">
    <property type="match status" value="1"/>
</dbReference>
<dbReference type="eggNOG" id="COG1922">
    <property type="taxonomic scope" value="Bacteria"/>
</dbReference>
<evidence type="ECO:0000313" key="4">
    <source>
        <dbReference type="Proteomes" id="UP000002033"/>
    </source>
</evidence>
<organism evidence="3 4">
    <name type="scientific">Hyphomicrobium denitrificans (strain ATCC 51888 / DSM 1869 / NCIMB 11706 / TK 0415)</name>
    <dbReference type="NCBI Taxonomy" id="582899"/>
    <lineage>
        <taxon>Bacteria</taxon>
        <taxon>Pseudomonadati</taxon>
        <taxon>Pseudomonadota</taxon>
        <taxon>Alphaproteobacteria</taxon>
        <taxon>Hyphomicrobiales</taxon>
        <taxon>Hyphomicrobiaceae</taxon>
        <taxon>Hyphomicrobium</taxon>
    </lineage>
</organism>
<dbReference type="AlphaFoldDB" id="D8JX23"/>
<dbReference type="Pfam" id="PF03808">
    <property type="entry name" value="Glyco_tran_WecG"/>
    <property type="match status" value="1"/>
</dbReference>
<keyword evidence="1" id="KW-0328">Glycosyltransferase</keyword>
<dbReference type="HOGENOM" id="CLU_063203_0_1_5"/>
<dbReference type="CDD" id="cd06533">
    <property type="entry name" value="Glyco_transf_WecG_TagA"/>
    <property type="match status" value="1"/>
</dbReference>
<name>D8JX23_HYPDA</name>
<accession>D8JX23</accession>
<dbReference type="CAZy" id="GT26">
    <property type="family name" value="Glycosyltransferase Family 26"/>
</dbReference>
<sequence>MAASGRVRFLGIDFDEASTESAADDILAAGKLPFQYVVTPNVHHVVKLHETGGDGFVRYADAWKVYCDSRVLSQLARACGLNLPVVTGSDLTAVLVQRASDLNLKVAIVGPSAEDCAILARRYPGLDMSSYTPPMGFINSEAEIKKCIDFVVSHPAALTFLAVGMPQQEILAQRIAEQGEARGVGLCIGASIDFLTLKQQRAPLWVQRFGLEWMHRLLSDPKRLARRYLIECPRIFPLIITHVRDTRSRGRSPAA</sequence>